<dbReference type="GO" id="GO:0042575">
    <property type="term" value="C:DNA polymerase complex"/>
    <property type="evidence" value="ECO:0007669"/>
    <property type="project" value="UniProtKB-ARBA"/>
</dbReference>
<evidence type="ECO:0000259" key="2">
    <source>
        <dbReference type="PROSITE" id="PS50879"/>
    </source>
</evidence>
<dbReference type="PROSITE" id="PS50878">
    <property type="entry name" value="RT_POL"/>
    <property type="match status" value="1"/>
</dbReference>
<dbReference type="SUPFAM" id="SSF53098">
    <property type="entry name" value="Ribonuclease H-like"/>
    <property type="match status" value="1"/>
</dbReference>
<dbReference type="EMBL" id="JBDJPC010000006">
    <property type="protein sequence ID" value="KAL1496950.1"/>
    <property type="molecule type" value="Genomic_DNA"/>
</dbReference>
<dbReference type="InterPro" id="IPR043128">
    <property type="entry name" value="Rev_trsase/Diguanyl_cyclase"/>
</dbReference>
<name>A0ABD1ENA0_HYPHA</name>
<dbReference type="InterPro" id="IPR036397">
    <property type="entry name" value="RNaseH_sf"/>
</dbReference>
<organism evidence="3 4">
    <name type="scientific">Hypothenemus hampei</name>
    <name type="common">Coffee berry borer</name>
    <dbReference type="NCBI Taxonomy" id="57062"/>
    <lineage>
        <taxon>Eukaryota</taxon>
        <taxon>Metazoa</taxon>
        <taxon>Ecdysozoa</taxon>
        <taxon>Arthropoda</taxon>
        <taxon>Hexapoda</taxon>
        <taxon>Insecta</taxon>
        <taxon>Pterygota</taxon>
        <taxon>Neoptera</taxon>
        <taxon>Endopterygota</taxon>
        <taxon>Coleoptera</taxon>
        <taxon>Polyphaga</taxon>
        <taxon>Cucujiformia</taxon>
        <taxon>Curculionidae</taxon>
        <taxon>Scolytinae</taxon>
        <taxon>Hypothenemus</taxon>
    </lineage>
</organism>
<dbReference type="AlphaFoldDB" id="A0ABD1ENA0"/>
<keyword evidence="4" id="KW-1185">Reference proteome</keyword>
<feature type="domain" description="Reverse transcriptase" evidence="1">
    <location>
        <begin position="19"/>
        <end position="291"/>
    </location>
</feature>
<evidence type="ECO:0000313" key="4">
    <source>
        <dbReference type="Proteomes" id="UP001566132"/>
    </source>
</evidence>
<dbReference type="Pfam" id="PF00078">
    <property type="entry name" value="RVT_1"/>
    <property type="match status" value="1"/>
</dbReference>
<dbReference type="InterPro" id="IPR002156">
    <property type="entry name" value="RNaseH_domain"/>
</dbReference>
<dbReference type="InterPro" id="IPR000477">
    <property type="entry name" value="RT_dom"/>
</dbReference>
<dbReference type="PANTHER" id="PTHR36688:SF1">
    <property type="entry name" value="ENDONUCLEASE_EXONUCLEASE_PHOSPHATASE DOMAIN-CONTAINING PROTEIN"/>
    <property type="match status" value="1"/>
</dbReference>
<gene>
    <name evidence="3" type="ORF">ABEB36_007994</name>
</gene>
<dbReference type="GO" id="GO:0071897">
    <property type="term" value="P:DNA biosynthetic process"/>
    <property type="evidence" value="ECO:0007669"/>
    <property type="project" value="UniProtKB-ARBA"/>
</dbReference>
<dbReference type="CDD" id="cd09276">
    <property type="entry name" value="Rnase_HI_RT_non_LTR"/>
    <property type="match status" value="1"/>
</dbReference>
<dbReference type="InterPro" id="IPR052560">
    <property type="entry name" value="RdDP_mobile_element"/>
</dbReference>
<dbReference type="CDD" id="cd01650">
    <property type="entry name" value="RT_nLTR_like"/>
    <property type="match status" value="1"/>
</dbReference>
<dbReference type="Gene3D" id="3.30.70.270">
    <property type="match status" value="1"/>
</dbReference>
<dbReference type="InterPro" id="IPR043502">
    <property type="entry name" value="DNA/RNA_pol_sf"/>
</dbReference>
<dbReference type="PANTHER" id="PTHR36688">
    <property type="entry name" value="ENDO/EXONUCLEASE/PHOSPHATASE DOMAIN-CONTAINING PROTEIN"/>
    <property type="match status" value="1"/>
</dbReference>
<evidence type="ECO:0000313" key="3">
    <source>
        <dbReference type="EMBL" id="KAL1496950.1"/>
    </source>
</evidence>
<dbReference type="SUPFAM" id="SSF56672">
    <property type="entry name" value="DNA/RNA polymerases"/>
    <property type="match status" value="1"/>
</dbReference>
<sequence>MIKNLPVNAKNYLLKIYNNCILNDEIPDAWRNHLLLNILKPNKDPNNSSSYRPIILSSCFLKTLELLIKNRLDWFIENKDILSKYQMGFRKGMNTTICTNTLISHIKNAFLNNQTTIVVLLDIKSAYDNVNISKLFNKLKNLKFPYKLNKAIFNSLKLRYIFARKNDATLIGPKRANSGLLQGSPLSSILFNVYIHDLFSYFDREVKVLAYADDLAIYVSGANPVGMVKELNRSLEFVQGWLDDNDLQLSLNKCESIFFNNSQRTYLLPQVKIENFIVPYKDKVKYLGIILDDKLKFTNHINLSIEKAKKNINILKKCSRTWWGIDPLSMLNVYKALILSHLDYGSTFYDSCNIGTLLKLDRVQFEALRACMGCMRSTPTNVLLNEASQLDLAHRRQIIISKMVAKVIKIRDHPLIVNLLIWRKNWIIRRGMHMGSGIPFILRSIAEFFPFYNRIYRKYSFPCYITEYNILITQIPIVDLPIKKSDPDIPKAFKACTNRYKNDFTFIFTDASKVRDRSGFGIYIPQLDFKFSSRIPEQLCICNAELIAIHEALIIAFSKKLKDIIIFSDSRSAISKIKSCNISNNLDFITSRIKNLVVKANNLDCRYKLAWLPGHSGIQGNEMADKLANVGNTLNVPKNVYIDSIDIFNNIKSNLITNFKIKQKNSFREKGCNYVNIQNFFPQNLGSGTLHSSIGVISPL</sequence>
<dbReference type="PROSITE" id="PS50879">
    <property type="entry name" value="RNASE_H_1"/>
    <property type="match status" value="1"/>
</dbReference>
<comment type="caution">
    <text evidence="3">The sequence shown here is derived from an EMBL/GenBank/DDBJ whole genome shotgun (WGS) entry which is preliminary data.</text>
</comment>
<feature type="domain" description="RNase H type-1" evidence="2">
    <location>
        <begin position="501"/>
        <end position="633"/>
    </location>
</feature>
<reference evidence="3 4" key="1">
    <citation type="submission" date="2024-05" db="EMBL/GenBank/DDBJ databases">
        <title>Genetic variation in Jamaican populations of the coffee berry borer (Hypothenemus hampei).</title>
        <authorList>
            <person name="Errbii M."/>
            <person name="Myrie A."/>
        </authorList>
    </citation>
    <scope>NUCLEOTIDE SEQUENCE [LARGE SCALE GENOMIC DNA]</scope>
    <source>
        <strain evidence="3">JA-Hopewell-2020-01-JO</strain>
        <tissue evidence="3">Whole body</tissue>
    </source>
</reference>
<proteinExistence type="predicted"/>
<evidence type="ECO:0000259" key="1">
    <source>
        <dbReference type="PROSITE" id="PS50878"/>
    </source>
</evidence>
<dbReference type="Pfam" id="PF00075">
    <property type="entry name" value="RNase_H"/>
    <property type="match status" value="1"/>
</dbReference>
<dbReference type="InterPro" id="IPR012337">
    <property type="entry name" value="RNaseH-like_sf"/>
</dbReference>
<protein>
    <submittedName>
        <fullName evidence="3">Uncharacterized protein</fullName>
    </submittedName>
</protein>
<accession>A0ABD1ENA0</accession>
<dbReference type="Proteomes" id="UP001566132">
    <property type="component" value="Unassembled WGS sequence"/>
</dbReference>
<dbReference type="Gene3D" id="3.30.420.10">
    <property type="entry name" value="Ribonuclease H-like superfamily/Ribonuclease H"/>
    <property type="match status" value="1"/>
</dbReference>